<comment type="cofactor">
    <cofactor evidence="1">
        <name>Mn(2+)</name>
        <dbReference type="ChEBI" id="CHEBI:29035"/>
    </cofactor>
</comment>
<dbReference type="GO" id="GO:0000139">
    <property type="term" value="C:Golgi membrane"/>
    <property type="evidence" value="ECO:0007669"/>
    <property type="project" value="UniProtKB-SubCell"/>
</dbReference>
<dbReference type="FunFam" id="3.90.550.50:FF:000010">
    <property type="entry name" value="Hexosyltransferase"/>
    <property type="match status" value="1"/>
</dbReference>
<evidence type="ECO:0000256" key="8">
    <source>
        <dbReference type="ARBA" id="ARBA00022968"/>
    </source>
</evidence>
<dbReference type="EMBL" id="JANPWB010000013">
    <property type="protein sequence ID" value="KAJ1106262.1"/>
    <property type="molecule type" value="Genomic_DNA"/>
</dbReference>
<keyword evidence="11 16" id="KW-0472">Membrane</keyword>
<evidence type="ECO:0000256" key="16">
    <source>
        <dbReference type="RuleBase" id="RU363063"/>
    </source>
</evidence>
<evidence type="ECO:0000256" key="11">
    <source>
        <dbReference type="ARBA" id="ARBA00023136"/>
    </source>
</evidence>
<dbReference type="AlphaFoldDB" id="A0AAV7MV86"/>
<sequence length="400" mass="46253">MSARIAKLYVWLTCLFAANIIVYTVVSLSKKESSSKSAGKEKFVTVKDKLWRTVDFSKLPLWELLSLYLDRRGNPILRNTTEVFNLTWPESCNDRFESATSKIHDFASYPEHMKDFVLSMHCRNYSLLIDAPNVCHHKPELLMAIKSQVGNFYQRQAVRDTWGSSGKVGNWTVKTIFLLGRQDPEGGHPNLSILLDFERQKHGDILLWDFHDTFFNLTLKDILFFHWLEEGHCPTVEFIFKGDEDIYVSTDNLAMYISGLNASEKQNLFVGNVIRDARPIRDRKLKYFIPESFYKSNYPPYAGGGGLLFTRDMASRLHHATQGIMLFPIDDVFLGMCLKAMGVDPQIHHGFMTFDISEREKQNLCTYRDLIMVHRRTPQETIRLWQEVNDPTMPCSLSDL</sequence>
<name>A0AAV7MV86_PLEWA</name>
<comment type="pathway">
    <text evidence="3">Protein modification; protein glycosylation.</text>
</comment>
<keyword evidence="7 16" id="KW-0812">Transmembrane</keyword>
<evidence type="ECO:0000256" key="15">
    <source>
        <dbReference type="ARBA" id="ARBA00065824"/>
    </source>
</evidence>
<keyword evidence="10 16" id="KW-0333">Golgi apparatus</keyword>
<keyword evidence="5 16" id="KW-0328">Glycosyltransferase</keyword>
<keyword evidence="13" id="KW-0464">Manganese</keyword>
<dbReference type="GO" id="GO:0008532">
    <property type="term" value="F:N-acetyllactosaminide beta-1,3-N-acetylglucosaminyltransferase activity"/>
    <property type="evidence" value="ECO:0007669"/>
    <property type="project" value="UniProtKB-EC"/>
</dbReference>
<evidence type="ECO:0000256" key="5">
    <source>
        <dbReference type="ARBA" id="ARBA00022676"/>
    </source>
</evidence>
<keyword evidence="9 16" id="KW-1133">Transmembrane helix</keyword>
<gene>
    <name evidence="17" type="ORF">NDU88_003665</name>
</gene>
<evidence type="ECO:0000256" key="7">
    <source>
        <dbReference type="ARBA" id="ARBA00022692"/>
    </source>
</evidence>
<dbReference type="Proteomes" id="UP001066276">
    <property type="component" value="Chromosome 9"/>
</dbReference>
<evidence type="ECO:0000313" key="18">
    <source>
        <dbReference type="Proteomes" id="UP001066276"/>
    </source>
</evidence>
<feature type="transmembrane region" description="Helical" evidence="16">
    <location>
        <begin position="6"/>
        <end position="26"/>
    </location>
</feature>
<dbReference type="GO" id="GO:0006493">
    <property type="term" value="P:protein O-linked glycosylation"/>
    <property type="evidence" value="ECO:0007669"/>
    <property type="project" value="TreeGrafter"/>
</dbReference>
<keyword evidence="8 16" id="KW-0735">Signal-anchor</keyword>
<comment type="catalytic activity">
    <reaction evidence="14">
        <text>a beta-D-galactosyl-(1-&gt;4)-N-acetyl-beta-D-glucosaminyl derivative + UDP-N-acetyl-alpha-D-glucosamine = an N-acetyl-beta-D-glucosaminyl-(1-&gt;3)-beta-D-galactosyl-(1-&gt;4)-N-acetyl-beta-D-glucosaminyl derivative + UDP + H(+)</text>
        <dbReference type="Rhea" id="RHEA:14389"/>
        <dbReference type="ChEBI" id="CHEBI:15378"/>
        <dbReference type="ChEBI" id="CHEBI:57705"/>
        <dbReference type="ChEBI" id="CHEBI:58223"/>
        <dbReference type="ChEBI" id="CHEBI:133507"/>
        <dbReference type="ChEBI" id="CHEBI:134090"/>
        <dbReference type="EC" id="2.4.1.149"/>
    </reaction>
</comment>
<comment type="subcellular location">
    <subcellularLocation>
        <location evidence="2 16">Golgi apparatus membrane</location>
        <topology evidence="2 16">Single-pass type II membrane protein</topology>
    </subcellularLocation>
</comment>
<keyword evidence="12" id="KW-0325">Glycoprotein</keyword>
<comment type="similarity">
    <text evidence="4 16">Belongs to the glycosyltransferase 31 family.</text>
</comment>
<evidence type="ECO:0000256" key="10">
    <source>
        <dbReference type="ARBA" id="ARBA00023034"/>
    </source>
</evidence>
<dbReference type="Pfam" id="PF01762">
    <property type="entry name" value="Galactosyl_T"/>
    <property type="match status" value="1"/>
</dbReference>
<evidence type="ECO:0000256" key="4">
    <source>
        <dbReference type="ARBA" id="ARBA00008661"/>
    </source>
</evidence>
<dbReference type="GO" id="GO:0030311">
    <property type="term" value="P:poly-N-acetyllactosamine biosynthetic process"/>
    <property type="evidence" value="ECO:0007669"/>
    <property type="project" value="TreeGrafter"/>
</dbReference>
<reference evidence="17" key="1">
    <citation type="journal article" date="2022" name="bioRxiv">
        <title>Sequencing and chromosome-scale assembly of the giantPleurodeles waltlgenome.</title>
        <authorList>
            <person name="Brown T."/>
            <person name="Elewa A."/>
            <person name="Iarovenko S."/>
            <person name="Subramanian E."/>
            <person name="Araus A.J."/>
            <person name="Petzold A."/>
            <person name="Susuki M."/>
            <person name="Suzuki K.-i.T."/>
            <person name="Hayashi T."/>
            <person name="Toyoda A."/>
            <person name="Oliveira C."/>
            <person name="Osipova E."/>
            <person name="Leigh N.D."/>
            <person name="Simon A."/>
            <person name="Yun M.H."/>
        </authorList>
    </citation>
    <scope>NUCLEOTIDE SEQUENCE</scope>
    <source>
        <strain evidence="17">20211129_DDA</strain>
        <tissue evidence="17">Liver</tissue>
    </source>
</reference>
<evidence type="ECO:0000256" key="13">
    <source>
        <dbReference type="ARBA" id="ARBA00023211"/>
    </source>
</evidence>
<evidence type="ECO:0000256" key="14">
    <source>
        <dbReference type="ARBA" id="ARBA00050470"/>
    </source>
</evidence>
<dbReference type="Gene3D" id="3.90.550.50">
    <property type="match status" value="1"/>
</dbReference>
<comment type="caution">
    <text evidence="17">The sequence shown here is derived from an EMBL/GenBank/DDBJ whole genome shotgun (WGS) entry which is preliminary data.</text>
</comment>
<dbReference type="InterPro" id="IPR002659">
    <property type="entry name" value="Glyco_trans_31"/>
</dbReference>
<keyword evidence="18" id="KW-1185">Reference proteome</keyword>
<proteinExistence type="inferred from homology"/>
<organism evidence="17 18">
    <name type="scientific">Pleurodeles waltl</name>
    <name type="common">Iberian ribbed newt</name>
    <dbReference type="NCBI Taxonomy" id="8319"/>
    <lineage>
        <taxon>Eukaryota</taxon>
        <taxon>Metazoa</taxon>
        <taxon>Chordata</taxon>
        <taxon>Craniata</taxon>
        <taxon>Vertebrata</taxon>
        <taxon>Euteleostomi</taxon>
        <taxon>Amphibia</taxon>
        <taxon>Batrachia</taxon>
        <taxon>Caudata</taxon>
        <taxon>Salamandroidea</taxon>
        <taxon>Salamandridae</taxon>
        <taxon>Pleurodelinae</taxon>
        <taxon>Pleurodeles</taxon>
    </lineage>
</organism>
<comment type="subunit">
    <text evidence="15">Interacts with B3GNT8; this interaction greatly increases B3GNT2 catalytic activity, independently of B3GNT8 enzymatic activity.</text>
</comment>
<evidence type="ECO:0000313" key="17">
    <source>
        <dbReference type="EMBL" id="KAJ1106262.1"/>
    </source>
</evidence>
<dbReference type="PANTHER" id="PTHR11214">
    <property type="entry name" value="BETA-1,3-N-ACETYLGLUCOSAMINYLTRANSFERASE"/>
    <property type="match status" value="1"/>
</dbReference>
<accession>A0AAV7MV86</accession>
<dbReference type="PANTHER" id="PTHR11214:SF234">
    <property type="entry name" value="HEXOSYLTRANSFERASE"/>
    <property type="match status" value="1"/>
</dbReference>
<evidence type="ECO:0000256" key="12">
    <source>
        <dbReference type="ARBA" id="ARBA00023180"/>
    </source>
</evidence>
<keyword evidence="6" id="KW-0808">Transferase</keyword>
<evidence type="ECO:0000256" key="6">
    <source>
        <dbReference type="ARBA" id="ARBA00022679"/>
    </source>
</evidence>
<dbReference type="EC" id="2.4.1.-" evidence="16"/>
<evidence type="ECO:0000256" key="3">
    <source>
        <dbReference type="ARBA" id="ARBA00004922"/>
    </source>
</evidence>
<evidence type="ECO:0000256" key="1">
    <source>
        <dbReference type="ARBA" id="ARBA00001936"/>
    </source>
</evidence>
<protein>
    <recommendedName>
        <fullName evidence="16">Hexosyltransferase</fullName>
        <ecNumber evidence="16">2.4.1.-</ecNumber>
    </recommendedName>
</protein>
<evidence type="ECO:0000256" key="9">
    <source>
        <dbReference type="ARBA" id="ARBA00022989"/>
    </source>
</evidence>
<evidence type="ECO:0000256" key="2">
    <source>
        <dbReference type="ARBA" id="ARBA00004323"/>
    </source>
</evidence>